<protein>
    <submittedName>
        <fullName evidence="2">Uncharacterized protein</fullName>
    </submittedName>
</protein>
<keyword evidence="3" id="KW-1185">Reference proteome</keyword>
<dbReference type="AlphaFoldDB" id="A0A3M2RJ49"/>
<dbReference type="EMBL" id="QMDL01000001">
    <property type="protein sequence ID" value="RMJ05341.1"/>
    <property type="molecule type" value="Genomic_DNA"/>
</dbReference>
<proteinExistence type="predicted"/>
<evidence type="ECO:0000256" key="1">
    <source>
        <dbReference type="SAM" id="MobiDB-lite"/>
    </source>
</evidence>
<accession>A0A3M2RJ49</accession>
<sequence length="73" mass="8331">MKLTLAYKLERPSAGPIPAPDQNFLQSSDTKKPDQKIGFFHRHEVLINAWRTADAYALYADQPSYAQPYVRHG</sequence>
<gene>
    <name evidence="2" type="ORF">DOQ08_00008</name>
</gene>
<evidence type="ECO:0000313" key="2">
    <source>
        <dbReference type="EMBL" id="RMJ05341.1"/>
    </source>
</evidence>
<evidence type="ECO:0000313" key="3">
    <source>
        <dbReference type="Proteomes" id="UP000265903"/>
    </source>
</evidence>
<feature type="region of interest" description="Disordered" evidence="1">
    <location>
        <begin position="12"/>
        <end position="31"/>
    </location>
</feature>
<name>A0A3M2RJ49_9GAMM</name>
<dbReference type="Proteomes" id="UP000265903">
    <property type="component" value="Unassembled WGS sequence"/>
</dbReference>
<reference evidence="2 3" key="1">
    <citation type="submission" date="2018-08" db="EMBL/GenBank/DDBJ databases">
        <title>Whole Genome Sequence of the Moderate Halophilic Marine Bacterium Marinobacter litoralis Sw-45.</title>
        <authorList>
            <person name="Musa H."/>
        </authorList>
    </citation>
    <scope>NUCLEOTIDE SEQUENCE [LARGE SCALE GENOMIC DNA]</scope>
    <source>
        <strain evidence="2 3">Sw-45</strain>
    </source>
</reference>
<organism evidence="2 3">
    <name type="scientific">Marinobacter litoralis</name>
    <dbReference type="NCBI Taxonomy" id="187981"/>
    <lineage>
        <taxon>Bacteria</taxon>
        <taxon>Pseudomonadati</taxon>
        <taxon>Pseudomonadota</taxon>
        <taxon>Gammaproteobacteria</taxon>
        <taxon>Pseudomonadales</taxon>
        <taxon>Marinobacteraceae</taxon>
        <taxon>Marinobacter</taxon>
    </lineage>
</organism>
<comment type="caution">
    <text evidence="2">The sequence shown here is derived from an EMBL/GenBank/DDBJ whole genome shotgun (WGS) entry which is preliminary data.</text>
</comment>